<protein>
    <recommendedName>
        <fullName evidence="1">Alpha-2-macroglobulin domain-containing protein</fullName>
    </recommendedName>
</protein>
<dbReference type="SMART" id="SM01360">
    <property type="entry name" value="A2M"/>
    <property type="match status" value="1"/>
</dbReference>
<proteinExistence type="predicted"/>
<dbReference type="InterPro" id="IPR051802">
    <property type="entry name" value="YfhM-like"/>
</dbReference>
<sequence>MKKVIVTTLVVLGIAFVSCFGIFVSDNVKALFGMSADALAGDSSVTRYSRSEMAPSPVVAAAPLEEQAMKEAAPKADFKKSALGVMGSGKGGGGFGIGGIGTRGRGAGVSSAFGGAPADEAEESGRFDDAPAPATRAWFPETFLFEPLVVTDAQGRANVPVKVPDRLTTWRVLALAHSREGSQAGTVASFLGTLPTYVEPVTPPFLYAGDVVKLPVQVVNTTERDVNAGLTMSATGATLSSAGGTVKVPAGGSALQYVTLTTTRPGEATFKTVLEGTDAAEKRIELKPMGRREVLTKAGTLAAPRTFTLTGPANPLPGTEALRVRVYPGALGLVRNELSAAPGRGGVAEDAYLLQLLGQAPGLLRSLGATPDSPTIRDLSILATQRVMQHSRAPTVDAATLLTEAAFAHPENPVLQRLGERLALQVSMAQRADGTCQGANGWTLQRLLVTTAECVRATQAANQNPASIQRATAVKLKASGAFERNLARVADGYTAAAILASGALAGGGVDGYRKLVLDGITDAPDGGKFLRVDSGVVRSDGVTPSPYEATALAILALDGVKDAPIADLGSYLLSGYSPYVGWGDGRANLVALRAAVKLFKDPVPAGVKITIERDGKAMASGSFDANALQDVLTLDADADGSAGAHDWTIRAEPAVPGLGYSLQLVSYAPWTDEPGGGLELKTELPKLIKVGLPADVKLTAAAPGGIALKVAFALPAGVQADSTALTRLVSNGVITRFETEDGLITLHVPPQANGASWQTNVTVIATLGGTLHSGASLLGTEGFPTREKAFAPVTWKID</sequence>
<dbReference type="Pfam" id="PF00207">
    <property type="entry name" value="A2M"/>
    <property type="match status" value="1"/>
</dbReference>
<name>A0A2W5SNP5_9BACT</name>
<dbReference type="Proteomes" id="UP000249061">
    <property type="component" value="Unassembled WGS sequence"/>
</dbReference>
<dbReference type="Gene3D" id="2.20.130.20">
    <property type="match status" value="1"/>
</dbReference>
<dbReference type="PANTHER" id="PTHR40094">
    <property type="entry name" value="ALPHA-2-MACROGLOBULIN HOMOLOG"/>
    <property type="match status" value="1"/>
</dbReference>
<organism evidence="2 3">
    <name type="scientific">Archangium gephyra</name>
    <dbReference type="NCBI Taxonomy" id="48"/>
    <lineage>
        <taxon>Bacteria</taxon>
        <taxon>Pseudomonadati</taxon>
        <taxon>Myxococcota</taxon>
        <taxon>Myxococcia</taxon>
        <taxon>Myxococcales</taxon>
        <taxon>Cystobacterineae</taxon>
        <taxon>Archangiaceae</taxon>
        <taxon>Archangium</taxon>
    </lineage>
</organism>
<evidence type="ECO:0000313" key="3">
    <source>
        <dbReference type="Proteomes" id="UP000249061"/>
    </source>
</evidence>
<comment type="caution">
    <text evidence="2">The sequence shown here is derived from an EMBL/GenBank/DDBJ whole genome shotgun (WGS) entry which is preliminary data.</text>
</comment>
<accession>A0A2W5SNP5</accession>
<dbReference type="AlphaFoldDB" id="A0A2W5SNP5"/>
<dbReference type="PANTHER" id="PTHR40094:SF1">
    <property type="entry name" value="UBIQUITIN DOMAIN-CONTAINING PROTEIN"/>
    <property type="match status" value="1"/>
</dbReference>
<dbReference type="GO" id="GO:0004866">
    <property type="term" value="F:endopeptidase inhibitor activity"/>
    <property type="evidence" value="ECO:0007669"/>
    <property type="project" value="InterPro"/>
</dbReference>
<gene>
    <name evidence="2" type="ORF">DI536_34085</name>
</gene>
<dbReference type="InterPro" id="IPR001599">
    <property type="entry name" value="Macroglobln_a2"/>
</dbReference>
<evidence type="ECO:0000313" key="2">
    <source>
        <dbReference type="EMBL" id="PZR04552.1"/>
    </source>
</evidence>
<feature type="domain" description="Alpha-2-macroglobulin" evidence="1">
    <location>
        <begin position="142"/>
        <end position="232"/>
    </location>
</feature>
<dbReference type="EMBL" id="QFQP01000056">
    <property type="protein sequence ID" value="PZR04552.1"/>
    <property type="molecule type" value="Genomic_DNA"/>
</dbReference>
<dbReference type="PROSITE" id="PS51257">
    <property type="entry name" value="PROKAR_LIPOPROTEIN"/>
    <property type="match status" value="1"/>
</dbReference>
<reference evidence="2 3" key="1">
    <citation type="submission" date="2017-08" db="EMBL/GenBank/DDBJ databases">
        <title>Infants hospitalized years apart are colonized by the same room-sourced microbial strains.</title>
        <authorList>
            <person name="Brooks B."/>
            <person name="Olm M.R."/>
            <person name="Firek B.A."/>
            <person name="Baker R."/>
            <person name="Thomas B.C."/>
            <person name="Morowitz M.J."/>
            <person name="Banfield J.F."/>
        </authorList>
    </citation>
    <scope>NUCLEOTIDE SEQUENCE [LARGE SCALE GENOMIC DNA]</scope>
    <source>
        <strain evidence="2">S2_003_000_R2_14</strain>
    </source>
</reference>
<evidence type="ECO:0000259" key="1">
    <source>
        <dbReference type="SMART" id="SM01360"/>
    </source>
</evidence>